<dbReference type="Proteomes" id="UP000839708">
    <property type="component" value="Unassembled WGS sequence"/>
</dbReference>
<feature type="non-terminal residue" evidence="1">
    <location>
        <position position="164"/>
    </location>
</feature>
<organism evidence="1">
    <name type="scientific">Salmonella enterica subsp. enterica serovar Java</name>
    <dbReference type="NCBI Taxonomy" id="224729"/>
    <lineage>
        <taxon>Bacteria</taxon>
        <taxon>Pseudomonadati</taxon>
        <taxon>Pseudomonadota</taxon>
        <taxon>Gammaproteobacteria</taxon>
        <taxon>Enterobacterales</taxon>
        <taxon>Enterobacteriaceae</taxon>
        <taxon>Salmonella</taxon>
    </lineage>
</organism>
<comment type="caution">
    <text evidence="1">The sequence shown here is derived from an EMBL/GenBank/DDBJ whole genome shotgun (WGS) entry which is preliminary data.</text>
</comment>
<dbReference type="Pfam" id="PF09481">
    <property type="entry name" value="CRISPR_Cse1"/>
    <property type="match status" value="1"/>
</dbReference>
<proteinExistence type="predicted"/>
<dbReference type="EMBL" id="AAKVUB010000041">
    <property type="protein sequence ID" value="ECW2470877.1"/>
    <property type="molecule type" value="Genomic_DNA"/>
</dbReference>
<dbReference type="AlphaFoldDB" id="A0A5U8KEI0"/>
<evidence type="ECO:0000313" key="2">
    <source>
        <dbReference type="EMBL" id="ECW2470877.1"/>
    </source>
</evidence>
<gene>
    <name evidence="1" type="primary">casA</name>
    <name evidence="1" type="ORF">DOV67_29685</name>
    <name evidence="2" type="ORF">EZX71_23590</name>
</gene>
<dbReference type="InterPro" id="IPR013381">
    <property type="entry name" value="CRISPR-assoc_prot_Cse1"/>
</dbReference>
<sequence>MDNFSLLTTPWLPVRFKDGSTGKLAPVDLADENVVDIAATRADLQGAAWQFLLGLLQCSIAPKRYKNWEDIWFDGLHADVLHKALAPLEHAFQFGAETPSFMQDFEPLSGEKVSIASLLPEIPGAQTTKFNKDHFVKRGVTERFCPHCAALALFSLQLNAPAGG</sequence>
<reference evidence="1" key="1">
    <citation type="submission" date="2018-06" db="EMBL/GenBank/DDBJ databases">
        <authorList>
            <person name="Ashton P.M."/>
            <person name="Dallman T."/>
            <person name="Nair S."/>
            <person name="De Pinna E."/>
            <person name="Peters T."/>
            <person name="Grant K."/>
        </authorList>
    </citation>
    <scope>NUCLEOTIDE SEQUENCE [LARGE SCALE GENOMIC DNA]</scope>
    <source>
        <strain evidence="2">367309</strain>
        <strain evidence="1">498895</strain>
    </source>
</reference>
<dbReference type="EMBL" id="AAGTQF010000309">
    <property type="protein sequence ID" value="EBR8575584.1"/>
    <property type="molecule type" value="Genomic_DNA"/>
</dbReference>
<protein>
    <submittedName>
        <fullName evidence="1">Type I-E CRISPR-associated protein Cse1/CasA</fullName>
    </submittedName>
</protein>
<evidence type="ECO:0000313" key="1">
    <source>
        <dbReference type="EMBL" id="EBR8575584.1"/>
    </source>
</evidence>
<dbReference type="Proteomes" id="UP000839733">
    <property type="component" value="Unassembled WGS sequence"/>
</dbReference>
<name>A0A5U8KEI0_SALEB</name>
<accession>A0A5U8KEI0</accession>
<dbReference type="NCBIfam" id="TIGR02547">
    <property type="entry name" value="casA_cse1"/>
    <property type="match status" value="1"/>
</dbReference>